<evidence type="ECO:0000313" key="2">
    <source>
        <dbReference type="Proteomes" id="UP000243515"/>
    </source>
</evidence>
<dbReference type="Gene3D" id="1.10.340.70">
    <property type="match status" value="1"/>
</dbReference>
<dbReference type="Proteomes" id="UP000243515">
    <property type="component" value="Unassembled WGS sequence"/>
</dbReference>
<dbReference type="AlphaFoldDB" id="A0A232M6I4"/>
<keyword evidence="2" id="KW-1185">Reference proteome</keyword>
<sequence length="102" mass="12274">MSPEFQDKLKKAYLEDKRWTEVMNQLRRLGRADPLTYPYFMDGDLVYYLDPVDARRRLCVPKSLEKEVFMMAHDEHHHAGFHRAYNSIIASLYIRNLSRRLK</sequence>
<accession>A0A232M6I4</accession>
<evidence type="ECO:0000313" key="1">
    <source>
        <dbReference type="EMBL" id="OXV12025.1"/>
    </source>
</evidence>
<comment type="caution">
    <text evidence="1">The sequence shown here is derived from an EMBL/GenBank/DDBJ whole genome shotgun (WGS) entry which is preliminary data.</text>
</comment>
<protein>
    <recommendedName>
        <fullName evidence="3">Integrase zinc-binding domain-containing protein</fullName>
    </recommendedName>
</protein>
<dbReference type="EMBL" id="NPHW01002178">
    <property type="protein sequence ID" value="OXV12025.1"/>
    <property type="molecule type" value="Genomic_DNA"/>
</dbReference>
<feature type="non-terminal residue" evidence="1">
    <location>
        <position position="102"/>
    </location>
</feature>
<organism evidence="1 2">
    <name type="scientific">Elaphomyces granulatus</name>
    <dbReference type="NCBI Taxonomy" id="519963"/>
    <lineage>
        <taxon>Eukaryota</taxon>
        <taxon>Fungi</taxon>
        <taxon>Dikarya</taxon>
        <taxon>Ascomycota</taxon>
        <taxon>Pezizomycotina</taxon>
        <taxon>Eurotiomycetes</taxon>
        <taxon>Eurotiomycetidae</taxon>
        <taxon>Eurotiales</taxon>
        <taxon>Elaphomycetaceae</taxon>
        <taxon>Elaphomyces</taxon>
    </lineage>
</organism>
<proteinExistence type="predicted"/>
<reference evidence="1 2" key="1">
    <citation type="journal article" date="2015" name="Environ. Microbiol.">
        <title>Metagenome sequence of Elaphomyces granulatus from sporocarp tissue reveals Ascomycota ectomycorrhizal fingerprints of genome expansion and a Proteobacteria-rich microbiome.</title>
        <authorList>
            <person name="Quandt C.A."/>
            <person name="Kohler A."/>
            <person name="Hesse C.N."/>
            <person name="Sharpton T.J."/>
            <person name="Martin F."/>
            <person name="Spatafora J.W."/>
        </authorList>
    </citation>
    <scope>NUCLEOTIDE SEQUENCE [LARGE SCALE GENOMIC DNA]</scope>
    <source>
        <strain evidence="1 2">OSC145934</strain>
    </source>
</reference>
<evidence type="ECO:0008006" key="3">
    <source>
        <dbReference type="Google" id="ProtNLM"/>
    </source>
</evidence>
<name>A0A232M6I4_9EURO</name>
<gene>
    <name evidence="1" type="ORF">Egran_00214</name>
</gene>
<dbReference type="OrthoDB" id="3946086at2759"/>